<dbReference type="SUPFAM" id="SSF52833">
    <property type="entry name" value="Thioredoxin-like"/>
    <property type="match status" value="1"/>
</dbReference>
<dbReference type="Gene3D" id="3.40.30.10">
    <property type="entry name" value="Glutaredoxin"/>
    <property type="match status" value="1"/>
</dbReference>
<dbReference type="AlphaFoldDB" id="B0DAA9"/>
<name>B0DAA9_LACBS</name>
<organism evidence="3">
    <name type="scientific">Laccaria bicolor (strain S238N-H82 / ATCC MYA-4686)</name>
    <name type="common">Bicoloured deceiver</name>
    <name type="synonym">Laccaria laccata var. bicolor</name>
    <dbReference type="NCBI Taxonomy" id="486041"/>
    <lineage>
        <taxon>Eukaryota</taxon>
        <taxon>Fungi</taxon>
        <taxon>Dikarya</taxon>
        <taxon>Basidiomycota</taxon>
        <taxon>Agaricomycotina</taxon>
        <taxon>Agaricomycetes</taxon>
        <taxon>Agaricomycetidae</taxon>
        <taxon>Agaricales</taxon>
        <taxon>Agaricineae</taxon>
        <taxon>Hydnangiaceae</taxon>
        <taxon>Laccaria</taxon>
    </lineage>
</organism>
<feature type="region of interest" description="Disordered" evidence="1">
    <location>
        <begin position="1"/>
        <end position="28"/>
    </location>
</feature>
<feature type="compositionally biased region" description="Basic residues" evidence="1">
    <location>
        <begin position="1"/>
        <end position="10"/>
    </location>
</feature>
<feature type="region of interest" description="Disordered" evidence="1">
    <location>
        <begin position="70"/>
        <end position="117"/>
    </location>
</feature>
<accession>B0DAA9</accession>
<dbReference type="InterPro" id="IPR036249">
    <property type="entry name" value="Thioredoxin-like_sf"/>
</dbReference>
<dbReference type="PANTHER" id="PTHR28630">
    <property type="match status" value="1"/>
</dbReference>
<keyword evidence="3" id="KW-1185">Reference proteome</keyword>
<dbReference type="EMBL" id="DS547101">
    <property type="protein sequence ID" value="EDR08497.1"/>
    <property type="molecule type" value="Genomic_DNA"/>
</dbReference>
<reference evidence="2 3" key="1">
    <citation type="journal article" date="2008" name="Nature">
        <title>The genome of Laccaria bicolor provides insights into mycorrhizal symbiosis.</title>
        <authorList>
            <person name="Martin F."/>
            <person name="Aerts A."/>
            <person name="Ahren D."/>
            <person name="Brun A."/>
            <person name="Danchin E.G.J."/>
            <person name="Duchaussoy F."/>
            <person name="Gibon J."/>
            <person name="Kohler A."/>
            <person name="Lindquist E."/>
            <person name="Pereda V."/>
            <person name="Salamov A."/>
            <person name="Shapiro H.J."/>
            <person name="Wuyts J."/>
            <person name="Blaudez D."/>
            <person name="Buee M."/>
            <person name="Brokstein P."/>
            <person name="Canbaeck B."/>
            <person name="Cohen D."/>
            <person name="Courty P.E."/>
            <person name="Coutinho P.M."/>
            <person name="Delaruelle C."/>
            <person name="Detter J.C."/>
            <person name="Deveau A."/>
            <person name="DiFazio S."/>
            <person name="Duplessis S."/>
            <person name="Fraissinet-Tachet L."/>
            <person name="Lucic E."/>
            <person name="Frey-Klett P."/>
            <person name="Fourrey C."/>
            <person name="Feussner I."/>
            <person name="Gay G."/>
            <person name="Grimwood J."/>
            <person name="Hoegger P.J."/>
            <person name="Jain P."/>
            <person name="Kilaru S."/>
            <person name="Labbe J."/>
            <person name="Lin Y.C."/>
            <person name="Legue V."/>
            <person name="Le Tacon F."/>
            <person name="Marmeisse R."/>
            <person name="Melayah D."/>
            <person name="Montanini B."/>
            <person name="Muratet M."/>
            <person name="Nehls U."/>
            <person name="Niculita-Hirzel H."/>
            <person name="Oudot-Le Secq M.P."/>
            <person name="Peter M."/>
            <person name="Quesneville H."/>
            <person name="Rajashekar B."/>
            <person name="Reich M."/>
            <person name="Rouhier N."/>
            <person name="Schmutz J."/>
            <person name="Yin T."/>
            <person name="Chalot M."/>
            <person name="Henrissat B."/>
            <person name="Kuees U."/>
            <person name="Lucas S."/>
            <person name="Van de Peer Y."/>
            <person name="Podila G.K."/>
            <person name="Polle A."/>
            <person name="Pukkila P.J."/>
            <person name="Richardson P.M."/>
            <person name="Rouze P."/>
            <person name="Sanders I.R."/>
            <person name="Stajich J.E."/>
            <person name="Tunlid A."/>
            <person name="Tuskan G."/>
            <person name="Grigoriev I.V."/>
        </authorList>
    </citation>
    <scope>NUCLEOTIDE SEQUENCE [LARGE SCALE GENOMIC DNA]</scope>
    <source>
        <strain evidence="3">S238N-H82 / ATCC MYA-4686</strain>
    </source>
</reference>
<proteinExistence type="predicted"/>
<feature type="compositionally biased region" description="Basic residues" evidence="1">
    <location>
        <begin position="87"/>
        <end position="96"/>
    </location>
</feature>
<dbReference type="GeneID" id="6076488"/>
<sequence>MIPCRVKRKPPPAISVAERFPSPDPSDPFAPLWVLRSRIASQQDRQHSIELSQATQATQRLSPEYRLCEVRDGESSGTESDTTVPHVRFKPVRRPSRGGSVRQPSHGRQNSQRFGRFLVQKTTLDDATTANKEDYKHIRKAFISRPVVSMVLQESKEKRLVPVSDCPMYETSGPIPESLNTYDACNSGRLGHSQSFDAGRAKSSRKQSLSSSISAPSNFLRKRRVSIKPAVASSVLSDSSYVNISTPSPAPSYDHSVEDAFTSPRPAPSPPSTPPFLAGDCNSSCNGTGSLSQSEWAIPPLSQLSHAASLSMFTENGDRILFGSIFAQHRTIVIFIRHFWCPLCQDYMSSLSSLVKPEMLQSNKDSIQEVQLVVISNGAHAMIGKYRKIFQLPFDIYTDPSLAIYTALGMGRDKGGHAREHGRRHHGSISDGLAMSAHGYIEEQETTGDEDYVKHGLVGGIAMVVVRAFKVGMPVWEKGGDIGQLGGEFVFGPGLTCSYAHRMQNTKGHAPIRDVLKAAGVVLPSLQPHQESWKVHAKRSANQSFRRLSVRRNSTSKNGTLRRDSLSDALAARRASEQWMDNRQKSLELLRERKNRRRGHGCTVGLYESTSSGVSGLSDEFTTDERFGDLTRQ</sequence>
<dbReference type="RefSeq" id="XP_001880722.1">
    <property type="nucleotide sequence ID" value="XM_001880687.1"/>
</dbReference>
<dbReference type="PANTHER" id="PTHR28630:SF3">
    <property type="entry name" value="PEROXIREDOXIN-LIKE 2C"/>
    <property type="match status" value="1"/>
</dbReference>
<dbReference type="KEGG" id="lbc:LACBIDRAFT_297226"/>
<feature type="compositionally biased region" description="Polar residues" evidence="1">
    <location>
        <begin position="102"/>
        <end position="113"/>
    </location>
</feature>
<gene>
    <name evidence="2" type="ORF">LACBIDRAFT_297226</name>
</gene>
<dbReference type="OrthoDB" id="40334at2759"/>
<dbReference type="InParanoid" id="B0DAA9"/>
<dbReference type="Pfam" id="PF13911">
    <property type="entry name" value="AhpC-TSA_2"/>
    <property type="match status" value="1"/>
</dbReference>
<evidence type="ECO:0000256" key="1">
    <source>
        <dbReference type="SAM" id="MobiDB-lite"/>
    </source>
</evidence>
<evidence type="ECO:0000313" key="2">
    <source>
        <dbReference type="EMBL" id="EDR08497.1"/>
    </source>
</evidence>
<protein>
    <submittedName>
        <fullName evidence="2">Predicted protein</fullName>
    </submittedName>
</protein>
<dbReference type="CDD" id="cd02970">
    <property type="entry name" value="PRX_like2"/>
    <property type="match status" value="1"/>
</dbReference>
<dbReference type="HOGENOM" id="CLU_438763_0_0_1"/>
<dbReference type="InterPro" id="IPR032801">
    <property type="entry name" value="PXL2A/B/C"/>
</dbReference>
<dbReference type="Proteomes" id="UP000001194">
    <property type="component" value="Unassembled WGS sequence"/>
</dbReference>
<feature type="region of interest" description="Disordered" evidence="1">
    <location>
        <begin position="249"/>
        <end position="273"/>
    </location>
</feature>
<evidence type="ECO:0000313" key="3">
    <source>
        <dbReference type="Proteomes" id="UP000001194"/>
    </source>
</evidence>